<dbReference type="Proteomes" id="UP000635477">
    <property type="component" value="Unassembled WGS sequence"/>
</dbReference>
<organism evidence="2 3">
    <name type="scientific">Fusarium zealandicum</name>
    <dbReference type="NCBI Taxonomy" id="1053134"/>
    <lineage>
        <taxon>Eukaryota</taxon>
        <taxon>Fungi</taxon>
        <taxon>Dikarya</taxon>
        <taxon>Ascomycota</taxon>
        <taxon>Pezizomycotina</taxon>
        <taxon>Sordariomycetes</taxon>
        <taxon>Hypocreomycetidae</taxon>
        <taxon>Hypocreales</taxon>
        <taxon>Nectriaceae</taxon>
        <taxon>Fusarium</taxon>
        <taxon>Fusarium staphyleae species complex</taxon>
    </lineage>
</organism>
<proteinExistence type="predicted"/>
<evidence type="ECO:0000256" key="1">
    <source>
        <dbReference type="SAM" id="MobiDB-lite"/>
    </source>
</evidence>
<evidence type="ECO:0008006" key="4">
    <source>
        <dbReference type="Google" id="ProtNLM"/>
    </source>
</evidence>
<protein>
    <recommendedName>
        <fullName evidence="4">LITAF domain-containing protein</fullName>
    </recommendedName>
</protein>
<evidence type="ECO:0000313" key="2">
    <source>
        <dbReference type="EMBL" id="KAF4980634.1"/>
    </source>
</evidence>
<dbReference type="EMBL" id="JABEYC010000215">
    <property type="protein sequence ID" value="KAF4980634.1"/>
    <property type="molecule type" value="Genomic_DNA"/>
</dbReference>
<keyword evidence="3" id="KW-1185">Reference proteome</keyword>
<sequence length="401" mass="43656">MASQVVPIGHLNLEPATVKCLACQHVGQSTRAMETTSNAEYDYSLVEMIGLTFFRATASCLMGILACLACNCGYMTAPTYYFLSHYCSRCGIRFSVVPWYEQPIIHLDRSVLVEVGSGEKGKPGLKVAPSPMGAPPKMDEDALRNFATRFLTWTPSLVLEIKLGDSSKFPSDVFDASTSRKLYAVTWPGLSGGQDPIEYTPAEPMTTTPGKTDSSKIRSMAAWNPKESTPHIRVSMVDGLEGNREMATAQVFATSRDYVLHTPQTSPEGVVDYVSRRTGVHGQVSGKSGYMIWNSSAGALAWIVRAVRDKELERPSRRIVLMDAYDRLVAIMCPSSKQDNLVHLRLYGTLPPGLVAEILASFSAVSYVMWNYSRLEGSDEGWGVLDGGLNVASLGVTAAGI</sequence>
<gene>
    <name evidence="2" type="ORF">FZEAL_3383</name>
</gene>
<dbReference type="AlphaFoldDB" id="A0A8H4UP93"/>
<feature type="region of interest" description="Disordered" evidence="1">
    <location>
        <begin position="195"/>
        <end position="214"/>
    </location>
</feature>
<accession>A0A8H4UP93</accession>
<name>A0A8H4UP93_9HYPO</name>
<reference evidence="2" key="2">
    <citation type="submission" date="2020-05" db="EMBL/GenBank/DDBJ databases">
        <authorList>
            <person name="Kim H.-S."/>
            <person name="Proctor R.H."/>
            <person name="Brown D.W."/>
        </authorList>
    </citation>
    <scope>NUCLEOTIDE SEQUENCE</scope>
    <source>
        <strain evidence="2">NRRL 22465</strain>
    </source>
</reference>
<evidence type="ECO:0000313" key="3">
    <source>
        <dbReference type="Proteomes" id="UP000635477"/>
    </source>
</evidence>
<comment type="caution">
    <text evidence="2">The sequence shown here is derived from an EMBL/GenBank/DDBJ whole genome shotgun (WGS) entry which is preliminary data.</text>
</comment>
<reference evidence="2" key="1">
    <citation type="journal article" date="2020" name="BMC Genomics">
        <title>Correction to: Identification and distribution of gene clusters required for synthesis of sphingolipid metabolism inhibitors in diverse species of the filamentous fungus Fusarium.</title>
        <authorList>
            <person name="Kim H.S."/>
            <person name="Lohmar J.M."/>
            <person name="Busman M."/>
            <person name="Brown D.W."/>
            <person name="Naumann T.A."/>
            <person name="Divon H.H."/>
            <person name="Lysoe E."/>
            <person name="Uhlig S."/>
            <person name="Proctor R.H."/>
        </authorList>
    </citation>
    <scope>NUCLEOTIDE SEQUENCE</scope>
    <source>
        <strain evidence="2">NRRL 22465</strain>
    </source>
</reference>
<dbReference type="OrthoDB" id="4728778at2759"/>